<dbReference type="Proteomes" id="UP001151760">
    <property type="component" value="Unassembled WGS sequence"/>
</dbReference>
<comment type="caution">
    <text evidence="1">The sequence shown here is derived from an EMBL/GenBank/DDBJ whole genome shotgun (WGS) entry which is preliminary data.</text>
</comment>
<organism evidence="1 2">
    <name type="scientific">Tanacetum coccineum</name>
    <dbReference type="NCBI Taxonomy" id="301880"/>
    <lineage>
        <taxon>Eukaryota</taxon>
        <taxon>Viridiplantae</taxon>
        <taxon>Streptophyta</taxon>
        <taxon>Embryophyta</taxon>
        <taxon>Tracheophyta</taxon>
        <taxon>Spermatophyta</taxon>
        <taxon>Magnoliopsida</taxon>
        <taxon>eudicotyledons</taxon>
        <taxon>Gunneridae</taxon>
        <taxon>Pentapetalae</taxon>
        <taxon>asterids</taxon>
        <taxon>campanulids</taxon>
        <taxon>Asterales</taxon>
        <taxon>Asteraceae</taxon>
        <taxon>Asteroideae</taxon>
        <taxon>Anthemideae</taxon>
        <taxon>Anthemidinae</taxon>
        <taxon>Tanacetum</taxon>
    </lineage>
</organism>
<protein>
    <submittedName>
        <fullName evidence="1">Uncharacterized protein</fullName>
    </submittedName>
</protein>
<evidence type="ECO:0000313" key="2">
    <source>
        <dbReference type="Proteomes" id="UP001151760"/>
    </source>
</evidence>
<evidence type="ECO:0000313" key="1">
    <source>
        <dbReference type="EMBL" id="GJS82581.1"/>
    </source>
</evidence>
<dbReference type="EMBL" id="BQNB010010835">
    <property type="protein sequence ID" value="GJS82581.1"/>
    <property type="molecule type" value="Genomic_DNA"/>
</dbReference>
<sequence>MLVKERSSEMYKLSSYFMSGTIGDLPMEPVLPTLFCILNNKLQAIYTLSTGTTRFISEAAAPLGFDVKKNDYKCFGLYTLLLHQLADVGSIWEGQNTFATCAMIRSKISQLLMMLRYGKRNCVEQIRVGCQDGLMGQNPNELKRIRSS</sequence>
<keyword evidence="2" id="KW-1185">Reference proteome</keyword>
<accession>A0ABQ4YYJ4</accession>
<reference evidence="1" key="2">
    <citation type="submission" date="2022-01" db="EMBL/GenBank/DDBJ databases">
        <authorList>
            <person name="Yamashiro T."/>
            <person name="Shiraishi A."/>
            <person name="Satake H."/>
            <person name="Nakayama K."/>
        </authorList>
    </citation>
    <scope>NUCLEOTIDE SEQUENCE</scope>
</reference>
<gene>
    <name evidence="1" type="ORF">Tco_0749122</name>
</gene>
<name>A0ABQ4YYJ4_9ASTR</name>
<proteinExistence type="predicted"/>
<reference evidence="1" key="1">
    <citation type="journal article" date="2022" name="Int. J. Mol. Sci.">
        <title>Draft Genome of Tanacetum Coccineum: Genomic Comparison of Closely Related Tanacetum-Family Plants.</title>
        <authorList>
            <person name="Yamashiro T."/>
            <person name="Shiraishi A."/>
            <person name="Nakayama K."/>
            <person name="Satake H."/>
        </authorList>
    </citation>
    <scope>NUCLEOTIDE SEQUENCE</scope>
</reference>